<organism evidence="2 3">
    <name type="scientific">Rhodococcus sovatensis</name>
    <dbReference type="NCBI Taxonomy" id="1805840"/>
    <lineage>
        <taxon>Bacteria</taxon>
        <taxon>Bacillati</taxon>
        <taxon>Actinomycetota</taxon>
        <taxon>Actinomycetes</taxon>
        <taxon>Mycobacteriales</taxon>
        <taxon>Nocardiaceae</taxon>
        <taxon>Rhodococcus</taxon>
    </lineage>
</organism>
<keyword evidence="3" id="KW-1185">Reference proteome</keyword>
<gene>
    <name evidence="2" type="ORF">WDS16_00275</name>
</gene>
<feature type="domain" description="Xylose isomerase-like TIM barrel" evidence="1">
    <location>
        <begin position="21"/>
        <end position="262"/>
    </location>
</feature>
<dbReference type="PANTHER" id="PTHR12110">
    <property type="entry name" value="HYDROXYPYRUVATE ISOMERASE"/>
    <property type="match status" value="1"/>
</dbReference>
<accession>A0ABZ2PJ85</accession>
<dbReference type="PANTHER" id="PTHR12110:SF21">
    <property type="entry name" value="XYLOSE ISOMERASE-LIKE TIM BARREL DOMAIN-CONTAINING PROTEIN"/>
    <property type="match status" value="1"/>
</dbReference>
<evidence type="ECO:0000313" key="2">
    <source>
        <dbReference type="EMBL" id="WXG69049.1"/>
    </source>
</evidence>
<dbReference type="InterPro" id="IPR036237">
    <property type="entry name" value="Xyl_isomerase-like_sf"/>
</dbReference>
<name>A0ABZ2PJ85_9NOCA</name>
<dbReference type="RefSeq" id="WP_338889631.1">
    <property type="nucleotide sequence ID" value="NZ_CP147846.1"/>
</dbReference>
<dbReference type="Pfam" id="PF01261">
    <property type="entry name" value="AP_endonuc_2"/>
    <property type="match status" value="1"/>
</dbReference>
<sequence>MKTCIATVSLGGTLADKLDGIAAAGFDGVEILDADLAASPLTDAEVAQRCNDLGLTVDLYQPFRRAEGVTGTEFTQVLERFHRECDTMEALGADAILVVSNTDADAIDDRDLTASQLHALGAAAAEHGATVMFEALAWGTHINRVADVEDALTRADHPSLSLVVDTFHLYAVGDDITDVQALVPRSIGFVQVADAPWMDLELIQWSRNHRCFPGDGDFDVFAPVAALLQSGYTGPLSLEIFNPGYRERPAAEVAAHGAESLSDLINRLEYTTT</sequence>
<proteinExistence type="predicted"/>
<dbReference type="SUPFAM" id="SSF51658">
    <property type="entry name" value="Xylose isomerase-like"/>
    <property type="match status" value="1"/>
</dbReference>
<evidence type="ECO:0000259" key="1">
    <source>
        <dbReference type="Pfam" id="PF01261"/>
    </source>
</evidence>
<dbReference type="EMBL" id="CP147846">
    <property type="protein sequence ID" value="WXG69049.1"/>
    <property type="molecule type" value="Genomic_DNA"/>
</dbReference>
<protein>
    <submittedName>
        <fullName evidence="2">Sugar phosphate isomerase/epimerase</fullName>
    </submittedName>
</protein>
<reference evidence="2 3" key="1">
    <citation type="submission" date="2024-03" db="EMBL/GenBank/DDBJ databases">
        <title>Natural products discovery in diverse microorganisms through a two-stage MS feature dereplication strategy.</title>
        <authorList>
            <person name="Zhang R."/>
        </authorList>
    </citation>
    <scope>NUCLEOTIDE SEQUENCE [LARGE SCALE GENOMIC DNA]</scope>
    <source>
        <strain evidence="2 3">18930</strain>
    </source>
</reference>
<dbReference type="InterPro" id="IPR013022">
    <property type="entry name" value="Xyl_isomerase-like_TIM-brl"/>
</dbReference>
<dbReference type="InterPro" id="IPR050312">
    <property type="entry name" value="IolE/XylAMocC-like"/>
</dbReference>
<dbReference type="GO" id="GO:0016853">
    <property type="term" value="F:isomerase activity"/>
    <property type="evidence" value="ECO:0007669"/>
    <property type="project" value="UniProtKB-KW"/>
</dbReference>
<evidence type="ECO:0000313" key="3">
    <source>
        <dbReference type="Proteomes" id="UP001432000"/>
    </source>
</evidence>
<keyword evidence="2" id="KW-0413">Isomerase</keyword>
<dbReference type="Gene3D" id="3.20.20.150">
    <property type="entry name" value="Divalent-metal-dependent TIM barrel enzymes"/>
    <property type="match status" value="1"/>
</dbReference>
<dbReference type="Proteomes" id="UP001432000">
    <property type="component" value="Chromosome"/>
</dbReference>